<evidence type="ECO:0000313" key="9">
    <source>
        <dbReference type="Proteomes" id="UP000320216"/>
    </source>
</evidence>
<keyword evidence="5 7" id="KW-0472">Membrane</keyword>
<evidence type="ECO:0000256" key="7">
    <source>
        <dbReference type="SAM" id="Phobius"/>
    </source>
</evidence>
<feature type="transmembrane region" description="Helical" evidence="7">
    <location>
        <begin position="282"/>
        <end position="303"/>
    </location>
</feature>
<feature type="transmembrane region" description="Helical" evidence="7">
    <location>
        <begin position="157"/>
        <end position="187"/>
    </location>
</feature>
<dbReference type="GO" id="GO:0016020">
    <property type="term" value="C:membrane"/>
    <property type="evidence" value="ECO:0007669"/>
    <property type="project" value="UniProtKB-SubCell"/>
</dbReference>
<dbReference type="Pfam" id="PF01594">
    <property type="entry name" value="AI-2E_transport"/>
    <property type="match status" value="1"/>
</dbReference>
<dbReference type="AlphaFoldDB" id="A0A5B8M1X6"/>
<feature type="transmembrane region" description="Helical" evidence="7">
    <location>
        <begin position="248"/>
        <end position="270"/>
    </location>
</feature>
<evidence type="ECO:0000256" key="4">
    <source>
        <dbReference type="ARBA" id="ARBA00022989"/>
    </source>
</evidence>
<feature type="transmembrane region" description="Helical" evidence="7">
    <location>
        <begin position="89"/>
        <end position="114"/>
    </location>
</feature>
<dbReference type="OrthoDB" id="9799225at2"/>
<evidence type="ECO:0000256" key="1">
    <source>
        <dbReference type="ARBA" id="ARBA00004141"/>
    </source>
</evidence>
<proteinExistence type="inferred from homology"/>
<keyword evidence="3 7" id="KW-0812">Transmembrane</keyword>
<dbReference type="RefSeq" id="WP_146318994.1">
    <property type="nucleotide sequence ID" value="NZ_CP042305.1"/>
</dbReference>
<keyword evidence="4 7" id="KW-1133">Transmembrane helix</keyword>
<reference evidence="8 9" key="1">
    <citation type="submission" date="2019-07" db="EMBL/GenBank/DDBJ databases">
        <title>Full genome sequence of Humibacter sp. WJ7-1.</title>
        <authorList>
            <person name="Im W.-T."/>
        </authorList>
    </citation>
    <scope>NUCLEOTIDE SEQUENCE [LARGE SCALE GENOMIC DNA]</scope>
    <source>
        <strain evidence="8 9">WJ7-1</strain>
    </source>
</reference>
<evidence type="ECO:0000256" key="3">
    <source>
        <dbReference type="ARBA" id="ARBA00022692"/>
    </source>
</evidence>
<feature type="transmembrane region" description="Helical" evidence="7">
    <location>
        <begin position="220"/>
        <end position="242"/>
    </location>
</feature>
<organism evidence="8 9">
    <name type="scientific">Humibacter ginsenosidimutans</name>
    <dbReference type="NCBI Taxonomy" id="2599293"/>
    <lineage>
        <taxon>Bacteria</taxon>
        <taxon>Bacillati</taxon>
        <taxon>Actinomycetota</taxon>
        <taxon>Actinomycetes</taxon>
        <taxon>Micrococcales</taxon>
        <taxon>Microbacteriaceae</taxon>
        <taxon>Humibacter</taxon>
    </lineage>
</organism>
<dbReference type="GO" id="GO:0055085">
    <property type="term" value="P:transmembrane transport"/>
    <property type="evidence" value="ECO:0007669"/>
    <property type="project" value="TreeGrafter"/>
</dbReference>
<evidence type="ECO:0000256" key="5">
    <source>
        <dbReference type="ARBA" id="ARBA00023136"/>
    </source>
</evidence>
<protein>
    <submittedName>
        <fullName evidence="8">AI-2E family transporter</fullName>
    </submittedName>
</protein>
<dbReference type="PANTHER" id="PTHR21716">
    <property type="entry name" value="TRANSMEMBRANE PROTEIN"/>
    <property type="match status" value="1"/>
</dbReference>
<dbReference type="EMBL" id="CP042305">
    <property type="protein sequence ID" value="QDZ14266.1"/>
    <property type="molecule type" value="Genomic_DNA"/>
</dbReference>
<feature type="compositionally biased region" description="Basic and acidic residues" evidence="6">
    <location>
        <begin position="377"/>
        <end position="395"/>
    </location>
</feature>
<keyword evidence="9" id="KW-1185">Reference proteome</keyword>
<feature type="region of interest" description="Disordered" evidence="6">
    <location>
        <begin position="1"/>
        <end position="24"/>
    </location>
</feature>
<dbReference type="Proteomes" id="UP000320216">
    <property type="component" value="Chromosome"/>
</dbReference>
<gene>
    <name evidence="8" type="ORF">FPZ11_05330</name>
</gene>
<feature type="region of interest" description="Disordered" evidence="6">
    <location>
        <begin position="377"/>
        <end position="406"/>
    </location>
</feature>
<dbReference type="KEGG" id="huw:FPZ11_05330"/>
<feature type="transmembrane region" description="Helical" evidence="7">
    <location>
        <begin position="323"/>
        <end position="345"/>
    </location>
</feature>
<accession>A0A5B8M1X6</accession>
<evidence type="ECO:0000313" key="8">
    <source>
        <dbReference type="EMBL" id="QDZ14266.1"/>
    </source>
</evidence>
<name>A0A5B8M1X6_9MICO</name>
<dbReference type="InterPro" id="IPR002549">
    <property type="entry name" value="AI-2E-like"/>
</dbReference>
<sequence>MAWWRRQKSDATVPEEAPDDGADAGTVSSLPRADAILLGLAGATVTALGMFWIRGFLAPVLLALVLTVCVHPLRRALERWGVNRGVATGSVIAAVFVLLAAFVAALVVALAQFASLLPQFAPQLEQAGKTIGSWLHAIGFDQAQVQAFVSDFDPTRLIGAVGGLLGSVANITFGLVVILTCLILMAVDASALGAISKQVAAHRPHLVTALSGFAVGVRRYMVVTTGLGVAQGLLNWVALLILQVPGAFLWGMLSFLCSFIPNIGYFIAIIPPLVFGLLTGGWPVFIAVILVYGVINSVVQSIIQPRIVGNAVALSQTITFVSVLFWAVVIGPIGAILAVPLTLLARTILIDSDPRARWWRPIIGDLRDTKPYLDEEKAEYEKSRRDAKAAKRGDAVRPPTGAGTDA</sequence>
<comment type="subcellular location">
    <subcellularLocation>
        <location evidence="1">Membrane</location>
        <topology evidence="1">Multi-pass membrane protein</topology>
    </subcellularLocation>
</comment>
<evidence type="ECO:0000256" key="6">
    <source>
        <dbReference type="SAM" id="MobiDB-lite"/>
    </source>
</evidence>
<dbReference type="PANTHER" id="PTHR21716:SF64">
    <property type="entry name" value="AI-2 TRANSPORT PROTEIN TQSA"/>
    <property type="match status" value="1"/>
</dbReference>
<evidence type="ECO:0000256" key="2">
    <source>
        <dbReference type="ARBA" id="ARBA00009773"/>
    </source>
</evidence>
<comment type="similarity">
    <text evidence="2">Belongs to the autoinducer-2 exporter (AI-2E) (TC 2.A.86) family.</text>
</comment>
<feature type="transmembrane region" description="Helical" evidence="7">
    <location>
        <begin position="59"/>
        <end position="77"/>
    </location>
</feature>